<dbReference type="Pfam" id="PF00300">
    <property type="entry name" value="His_Phos_1"/>
    <property type="match status" value="1"/>
</dbReference>
<dbReference type="InterPro" id="IPR013078">
    <property type="entry name" value="His_Pase_superF_clade-1"/>
</dbReference>
<dbReference type="RefSeq" id="WP_172512637.1">
    <property type="nucleotide sequence ID" value="NZ_CP032549.1"/>
</dbReference>
<organism evidence="1 2">
    <name type="scientific">Glutamicibacter mishrai</name>
    <dbReference type="NCBI Taxonomy" id="1775880"/>
    <lineage>
        <taxon>Bacteria</taxon>
        <taxon>Bacillati</taxon>
        <taxon>Actinomycetota</taxon>
        <taxon>Actinomycetes</taxon>
        <taxon>Micrococcales</taxon>
        <taxon>Micrococcaceae</taxon>
        <taxon>Glutamicibacter</taxon>
    </lineage>
</organism>
<dbReference type="InterPro" id="IPR050275">
    <property type="entry name" value="PGM_Phosphatase"/>
</dbReference>
<dbReference type="GO" id="GO:0016791">
    <property type="term" value="F:phosphatase activity"/>
    <property type="evidence" value="ECO:0007669"/>
    <property type="project" value="TreeGrafter"/>
</dbReference>
<protein>
    <submittedName>
        <fullName evidence="1">Histidine phosphatase family protein</fullName>
    </submittedName>
</protein>
<dbReference type="EMBL" id="CP032549">
    <property type="protein sequence ID" value="QIV88812.1"/>
    <property type="molecule type" value="Genomic_DNA"/>
</dbReference>
<dbReference type="SMART" id="SM00855">
    <property type="entry name" value="PGAM"/>
    <property type="match status" value="1"/>
</dbReference>
<name>A0A6H0SM68_9MICC</name>
<dbReference type="CDD" id="cd07067">
    <property type="entry name" value="HP_PGM_like"/>
    <property type="match status" value="1"/>
</dbReference>
<dbReference type="GO" id="GO:0005737">
    <property type="term" value="C:cytoplasm"/>
    <property type="evidence" value="ECO:0007669"/>
    <property type="project" value="TreeGrafter"/>
</dbReference>
<dbReference type="InterPro" id="IPR001345">
    <property type="entry name" value="PG/BPGM_mutase_AS"/>
</dbReference>
<accession>A0A6H0SM68</accession>
<dbReference type="AlphaFoldDB" id="A0A6H0SM68"/>
<evidence type="ECO:0000313" key="2">
    <source>
        <dbReference type="Proteomes" id="UP000502331"/>
    </source>
</evidence>
<dbReference type="PANTHER" id="PTHR48100">
    <property type="entry name" value="BROAD-SPECIFICITY PHOSPHATASE YOR283W-RELATED"/>
    <property type="match status" value="1"/>
</dbReference>
<dbReference type="SUPFAM" id="SSF53254">
    <property type="entry name" value="Phosphoglycerate mutase-like"/>
    <property type="match status" value="1"/>
</dbReference>
<dbReference type="Proteomes" id="UP000502331">
    <property type="component" value="Chromosome"/>
</dbReference>
<dbReference type="PROSITE" id="PS00175">
    <property type="entry name" value="PG_MUTASE"/>
    <property type="match status" value="1"/>
</dbReference>
<evidence type="ECO:0000313" key="1">
    <source>
        <dbReference type="EMBL" id="QIV88812.1"/>
    </source>
</evidence>
<reference evidence="1 2" key="1">
    <citation type="submission" date="2018-09" db="EMBL/GenBank/DDBJ databases">
        <title>Glutamicibacter mishrai S5-52T (LMG 29155T = KCTC 39846T).</title>
        <authorList>
            <person name="Das S.K."/>
        </authorList>
    </citation>
    <scope>NUCLEOTIDE SEQUENCE [LARGE SCALE GENOMIC DNA]</scope>
    <source>
        <strain evidence="1 2">S5-52</strain>
    </source>
</reference>
<dbReference type="PANTHER" id="PTHR48100:SF58">
    <property type="entry name" value="PE-PGRS FAMILY PROTEIN PE_PGRS11"/>
    <property type="match status" value="1"/>
</dbReference>
<proteinExistence type="predicted"/>
<dbReference type="Gene3D" id="3.40.50.1240">
    <property type="entry name" value="Phosphoglycerate mutase-like"/>
    <property type="match status" value="1"/>
</dbReference>
<dbReference type="InterPro" id="IPR029033">
    <property type="entry name" value="His_PPase_superfam"/>
</dbReference>
<gene>
    <name evidence="1" type="ORF">D3791_14725</name>
</gene>
<sequence length="221" mass="23795">MRLILIRHGQTASNLGRHLDTAVPGAPLTELGIEQAQALAQTLRGERIDAIYCSTLLRTQQTALPLADERGLEMRIRSGIREISAGILEMANDEESIRTYLDVVMGWADGEEQGKIPGTDRTGAAILGDFDEVVNEILDSGVESAAVFSHGAIMRAWAGSRAVNLAPGFAGRTTLSNTGVVLLDFVGGQWIVTQWQEQALDTYAGESRDTGGASEQIRMVE</sequence>
<keyword evidence="2" id="KW-1185">Reference proteome</keyword>